<sequence>MSLPNNIDTPLTELPVNQLLCCQTRKARFRVSATAPPLCLSTLSQMTPQTPGQLLGIPFLWKQMESNSTYVLSEDFL</sequence>
<dbReference type="EMBL" id="JAGEUA010000004">
    <property type="protein sequence ID" value="KAL0984647.1"/>
    <property type="molecule type" value="Genomic_DNA"/>
</dbReference>
<reference evidence="1 2" key="1">
    <citation type="submission" date="2024-06" db="EMBL/GenBank/DDBJ databases">
        <authorList>
            <person name="Pan Q."/>
            <person name="Wen M."/>
            <person name="Jouanno E."/>
            <person name="Zahm M."/>
            <person name="Klopp C."/>
            <person name="Cabau C."/>
            <person name="Louis A."/>
            <person name="Berthelot C."/>
            <person name="Parey E."/>
            <person name="Roest Crollius H."/>
            <person name="Montfort J."/>
            <person name="Robinson-Rechavi M."/>
            <person name="Bouchez O."/>
            <person name="Lampietro C."/>
            <person name="Lopez Roques C."/>
            <person name="Donnadieu C."/>
            <person name="Postlethwait J."/>
            <person name="Bobe J."/>
            <person name="Verreycken H."/>
            <person name="Guiguen Y."/>
        </authorList>
    </citation>
    <scope>NUCLEOTIDE SEQUENCE [LARGE SCALE GENOMIC DNA]</scope>
    <source>
        <strain evidence="1">Up_M1</strain>
        <tissue evidence="1">Testis</tissue>
    </source>
</reference>
<keyword evidence="2" id="KW-1185">Reference proteome</keyword>
<dbReference type="AlphaFoldDB" id="A0ABD0WXD1"/>
<proteinExistence type="predicted"/>
<organism evidence="1 2">
    <name type="scientific">Umbra pygmaea</name>
    <name type="common">Eastern mudminnow</name>
    <dbReference type="NCBI Taxonomy" id="75934"/>
    <lineage>
        <taxon>Eukaryota</taxon>
        <taxon>Metazoa</taxon>
        <taxon>Chordata</taxon>
        <taxon>Craniata</taxon>
        <taxon>Vertebrata</taxon>
        <taxon>Euteleostomi</taxon>
        <taxon>Actinopterygii</taxon>
        <taxon>Neopterygii</taxon>
        <taxon>Teleostei</taxon>
        <taxon>Protacanthopterygii</taxon>
        <taxon>Esociformes</taxon>
        <taxon>Umbridae</taxon>
        <taxon>Umbra</taxon>
    </lineage>
</organism>
<dbReference type="Proteomes" id="UP001557470">
    <property type="component" value="Unassembled WGS sequence"/>
</dbReference>
<evidence type="ECO:0000313" key="2">
    <source>
        <dbReference type="Proteomes" id="UP001557470"/>
    </source>
</evidence>
<gene>
    <name evidence="1" type="ORF">UPYG_G00144680</name>
</gene>
<accession>A0ABD0WXD1</accession>
<name>A0ABD0WXD1_UMBPY</name>
<comment type="caution">
    <text evidence="1">The sequence shown here is derived from an EMBL/GenBank/DDBJ whole genome shotgun (WGS) entry which is preliminary data.</text>
</comment>
<protein>
    <submittedName>
        <fullName evidence="1">Uncharacterized protein</fullName>
    </submittedName>
</protein>
<evidence type="ECO:0000313" key="1">
    <source>
        <dbReference type="EMBL" id="KAL0984647.1"/>
    </source>
</evidence>